<dbReference type="PANTHER" id="PTHR11649:SF13">
    <property type="entry name" value="ENGB-TYPE G DOMAIN-CONTAINING PROTEIN"/>
    <property type="match status" value="1"/>
</dbReference>
<dbReference type="InterPro" id="IPR006073">
    <property type="entry name" value="GTP-bd"/>
</dbReference>
<keyword evidence="8 10" id="KW-0717">Septation</keyword>
<evidence type="ECO:0000256" key="9">
    <source>
        <dbReference type="ARBA" id="ARBA00023306"/>
    </source>
</evidence>
<dbReference type="InterPro" id="IPR019987">
    <property type="entry name" value="GTP-bd_ribosome_bio_YsxC"/>
</dbReference>
<reference evidence="12 13" key="1">
    <citation type="submission" date="2020-09" db="EMBL/GenBank/DDBJ databases">
        <title>Genome sequence of the banana aphid, Pentalonia nigronervosa Coquerel (Hemiptera: Aphididae) and its symbionts.</title>
        <authorList>
            <person name="Mathers T.C."/>
            <person name="Mugford S.T."/>
            <person name="Hogenhout S.A."/>
            <person name="Tripathi L."/>
        </authorList>
    </citation>
    <scope>NUCLEOTIDE SEQUENCE [LARGE SCALE GENOMIC DNA]</scope>
    <source>
        <strain evidence="12">Ba4</strain>
    </source>
</reference>
<evidence type="ECO:0000256" key="6">
    <source>
        <dbReference type="ARBA" id="ARBA00022842"/>
    </source>
</evidence>
<protein>
    <recommendedName>
        <fullName evidence="10">Probable GTP-binding protein EngB</fullName>
    </recommendedName>
</protein>
<evidence type="ECO:0000256" key="1">
    <source>
        <dbReference type="ARBA" id="ARBA00001946"/>
    </source>
</evidence>
<dbReference type="CDD" id="cd01876">
    <property type="entry name" value="YihA_EngB"/>
    <property type="match status" value="1"/>
</dbReference>
<evidence type="ECO:0000256" key="3">
    <source>
        <dbReference type="ARBA" id="ARBA00022618"/>
    </source>
</evidence>
<feature type="domain" description="EngB-type G" evidence="11">
    <location>
        <begin position="25"/>
        <end position="199"/>
    </location>
</feature>
<dbReference type="NCBIfam" id="TIGR03598">
    <property type="entry name" value="GTPase_YsxC"/>
    <property type="match status" value="1"/>
</dbReference>
<keyword evidence="4" id="KW-0479">Metal-binding</keyword>
<evidence type="ECO:0000313" key="12">
    <source>
        <dbReference type="EMBL" id="QNS01628.1"/>
    </source>
</evidence>
<dbReference type="PROSITE" id="PS51706">
    <property type="entry name" value="G_ENGB"/>
    <property type="match status" value="1"/>
</dbReference>
<dbReference type="PANTHER" id="PTHR11649">
    <property type="entry name" value="MSS1/TRME-RELATED GTP-BINDING PROTEIN"/>
    <property type="match status" value="1"/>
</dbReference>
<organism evidence="12 13">
    <name type="scientific">Buchnera aphidicola</name>
    <name type="common">Pentalonia nigronervosa</name>
    <dbReference type="NCBI Taxonomy" id="1309793"/>
    <lineage>
        <taxon>Bacteria</taxon>
        <taxon>Pseudomonadati</taxon>
        <taxon>Pseudomonadota</taxon>
        <taxon>Gammaproteobacteria</taxon>
        <taxon>Enterobacterales</taxon>
        <taxon>Erwiniaceae</taxon>
        <taxon>Buchnera</taxon>
    </lineage>
</organism>
<dbReference type="FunFam" id="3.40.50.300:FF:000098">
    <property type="entry name" value="Probable GTP-binding protein EngB"/>
    <property type="match status" value="1"/>
</dbReference>
<accession>A0A7H1AYS3</accession>
<comment type="cofactor">
    <cofactor evidence="1">
        <name>Mg(2+)</name>
        <dbReference type="ChEBI" id="CHEBI:18420"/>
    </cofactor>
</comment>
<dbReference type="GO" id="GO:0000917">
    <property type="term" value="P:division septum assembly"/>
    <property type="evidence" value="ECO:0007669"/>
    <property type="project" value="UniProtKB-KW"/>
</dbReference>
<evidence type="ECO:0000256" key="8">
    <source>
        <dbReference type="ARBA" id="ARBA00023210"/>
    </source>
</evidence>
<proteinExistence type="inferred from homology"/>
<dbReference type="Pfam" id="PF01926">
    <property type="entry name" value="MMR_HSR1"/>
    <property type="match status" value="1"/>
</dbReference>
<dbReference type="GO" id="GO:0005829">
    <property type="term" value="C:cytosol"/>
    <property type="evidence" value="ECO:0007669"/>
    <property type="project" value="TreeGrafter"/>
</dbReference>
<keyword evidence="3 10" id="KW-0132">Cell division</keyword>
<gene>
    <name evidence="10" type="primary">engB</name>
    <name evidence="12" type="ORF">ICW73_01340</name>
</gene>
<dbReference type="Proteomes" id="UP000516346">
    <property type="component" value="Chromosome"/>
</dbReference>
<keyword evidence="6" id="KW-0460">Magnesium</keyword>
<evidence type="ECO:0000256" key="10">
    <source>
        <dbReference type="HAMAP-Rule" id="MF_00321"/>
    </source>
</evidence>
<dbReference type="SUPFAM" id="SSF52540">
    <property type="entry name" value="P-loop containing nucleoside triphosphate hydrolases"/>
    <property type="match status" value="1"/>
</dbReference>
<dbReference type="InterPro" id="IPR027417">
    <property type="entry name" value="P-loop_NTPase"/>
</dbReference>
<dbReference type="AlphaFoldDB" id="A0A7H1AYS3"/>
<dbReference type="Gene3D" id="3.40.50.300">
    <property type="entry name" value="P-loop containing nucleotide triphosphate hydrolases"/>
    <property type="match status" value="1"/>
</dbReference>
<comment type="similarity">
    <text evidence="2 10">Belongs to the TRAFAC class TrmE-Era-EngA-EngB-Septin-like GTPase superfamily. EngB GTPase family.</text>
</comment>
<dbReference type="HAMAP" id="MF_00321">
    <property type="entry name" value="GTPase_EngB"/>
    <property type="match status" value="1"/>
</dbReference>
<keyword evidence="7 10" id="KW-0342">GTP-binding</keyword>
<dbReference type="GO" id="GO:0046872">
    <property type="term" value="F:metal ion binding"/>
    <property type="evidence" value="ECO:0007669"/>
    <property type="project" value="UniProtKB-KW"/>
</dbReference>
<evidence type="ECO:0000256" key="7">
    <source>
        <dbReference type="ARBA" id="ARBA00023134"/>
    </source>
</evidence>
<comment type="function">
    <text evidence="10">Necessary for normal cell division and for the maintenance of normal septation.</text>
</comment>
<evidence type="ECO:0000256" key="4">
    <source>
        <dbReference type="ARBA" id="ARBA00022723"/>
    </source>
</evidence>
<evidence type="ECO:0000313" key="13">
    <source>
        <dbReference type="Proteomes" id="UP000516346"/>
    </source>
</evidence>
<keyword evidence="5 10" id="KW-0547">Nucleotide-binding</keyword>
<dbReference type="InterPro" id="IPR030393">
    <property type="entry name" value="G_ENGB_dom"/>
</dbReference>
<dbReference type="GO" id="GO:0005525">
    <property type="term" value="F:GTP binding"/>
    <property type="evidence" value="ECO:0007669"/>
    <property type="project" value="UniProtKB-UniRule"/>
</dbReference>
<evidence type="ECO:0000259" key="11">
    <source>
        <dbReference type="PROSITE" id="PS51706"/>
    </source>
</evidence>
<dbReference type="EMBL" id="CP061275">
    <property type="protein sequence ID" value="QNS01628.1"/>
    <property type="molecule type" value="Genomic_DNA"/>
</dbReference>
<keyword evidence="9 10" id="KW-0131">Cell cycle</keyword>
<evidence type="ECO:0000256" key="2">
    <source>
        <dbReference type="ARBA" id="ARBA00009638"/>
    </source>
</evidence>
<name>A0A7H1AYS3_9GAMM</name>
<evidence type="ECO:0000256" key="5">
    <source>
        <dbReference type="ARBA" id="ARBA00022741"/>
    </source>
</evidence>
<sequence length="206" mass="24189">MRSLNYQKTYFFNSYSRISDMPLKSSIEIAFAGYSNSGKSSAINVLTNQKKLARASKTPGRTQLINFFEVVSGFRIVDLPGYGYAKAALEMKNKWQKTVYFYLSQRKFLKGLVLLMDIRCPIKILDEKIINMMIKNNIPILILLTKCDKVTFTYQQIQLRKVYEKLKTSLYFFKIELFSSTKKIGVKQLMLQINNWYFFNYITDFK</sequence>